<accession>A0A4R6Q3G1</accession>
<gene>
    <name evidence="1" type="ORF">EV211_11827</name>
</gene>
<organism evidence="1 2">
    <name type="scientific">Aminicella lysinilytica</name>
    <dbReference type="NCBI Taxonomy" id="433323"/>
    <lineage>
        <taxon>Bacteria</taxon>
        <taxon>Bacillati</taxon>
        <taxon>Bacillota</taxon>
        <taxon>Clostridia</taxon>
        <taxon>Peptostreptococcales</taxon>
        <taxon>Anaerovoracaceae</taxon>
        <taxon>Aminicella</taxon>
    </lineage>
</organism>
<keyword evidence="2" id="KW-1185">Reference proteome</keyword>
<evidence type="ECO:0000313" key="2">
    <source>
        <dbReference type="Proteomes" id="UP000295500"/>
    </source>
</evidence>
<comment type="caution">
    <text evidence="1">The sequence shown here is derived from an EMBL/GenBank/DDBJ whole genome shotgun (WGS) entry which is preliminary data.</text>
</comment>
<evidence type="ECO:0000313" key="1">
    <source>
        <dbReference type="EMBL" id="TDP55973.1"/>
    </source>
</evidence>
<dbReference type="AlphaFoldDB" id="A0A4R6Q3G1"/>
<dbReference type="Proteomes" id="UP000295500">
    <property type="component" value="Unassembled WGS sequence"/>
</dbReference>
<dbReference type="EMBL" id="SNXO01000018">
    <property type="protein sequence ID" value="TDP55973.1"/>
    <property type="molecule type" value="Genomic_DNA"/>
</dbReference>
<name>A0A4R6Q3G1_9FIRM</name>
<proteinExistence type="predicted"/>
<dbReference type="OrthoDB" id="1773750at2"/>
<dbReference type="RefSeq" id="WP_133528493.1">
    <property type="nucleotide sequence ID" value="NZ_SNXO01000018.1"/>
</dbReference>
<protein>
    <submittedName>
        <fullName evidence="1">Uncharacterized protein</fullName>
    </submittedName>
</protein>
<sequence length="151" mass="17734">MKTTEETIKVIMTGLCSREDDESEYCPLIEHLAAEAVEDFEFCVQEEMIDPEAAVHFMCLVDSMYRREAYFEGTKMLGEIFRYAGREDVTERLELLSGFDEVYDDAYEDFLLLFLDTDEIDEYLMEMHLRIIAKKQEMEKSLEGKKAEFLS</sequence>
<reference evidence="1 2" key="1">
    <citation type="submission" date="2019-03" db="EMBL/GenBank/DDBJ databases">
        <title>Genomic Encyclopedia of Type Strains, Phase IV (KMG-IV): sequencing the most valuable type-strain genomes for metagenomic binning, comparative biology and taxonomic classification.</title>
        <authorList>
            <person name="Goeker M."/>
        </authorList>
    </citation>
    <scope>NUCLEOTIDE SEQUENCE [LARGE SCALE GENOMIC DNA]</scope>
    <source>
        <strain evidence="1 2">DSM 28287</strain>
    </source>
</reference>